<keyword evidence="2" id="KW-1185">Reference proteome</keyword>
<keyword evidence="1" id="KW-1133">Transmembrane helix</keyword>
<dbReference type="AlphaFoldDB" id="A0A0K0F9H5"/>
<sequence length="447" mass="52640">MVIVKLINIFIFLNLILIFNIFAQINNKKLIDINSTYNSNFSDIKKKYSTNEKSDITRRVIKNSQNSINYTENVSFDINIHELNTNNSTINANDDKFINNHTSKDEYLYINDKGKSYSGMQKNELKTDRILKKLGELNNNMNLRNLYIYINKLRTIFKYFTFNIFNTKEYLNFVTKENCDEFIEKILNTQKTKRYIDKNNGSQLTKAQISAIKHELYHNPKFRSDFQEMRKEIIKLNITKEQIAALIRNSSVDWEKLDEILKKDDAEKENKHLDIKNKNKLKVHKKRQIENNNENFYSIKRVHNNSTYQSVGSKSSQIVQTIESKNINKQIILKNSKRNKEYLGNNVSDENSKNNSGQNFYHKNNNSNILYFGKNVSDEKKFLRKKSLLMNTSIDKNNNSSGRYILMVISILYFPFIYIIIGTILYYIIRSSVAKSSPRRITLTTDQ</sequence>
<evidence type="ECO:0000313" key="3">
    <source>
        <dbReference type="WBParaSite" id="SVE_0547600.1"/>
    </source>
</evidence>
<organism evidence="2 3">
    <name type="scientific">Strongyloides venezuelensis</name>
    <name type="common">Threadworm</name>
    <dbReference type="NCBI Taxonomy" id="75913"/>
    <lineage>
        <taxon>Eukaryota</taxon>
        <taxon>Metazoa</taxon>
        <taxon>Ecdysozoa</taxon>
        <taxon>Nematoda</taxon>
        <taxon>Chromadorea</taxon>
        <taxon>Rhabditida</taxon>
        <taxon>Tylenchina</taxon>
        <taxon>Panagrolaimomorpha</taxon>
        <taxon>Strongyloidoidea</taxon>
        <taxon>Strongyloididae</taxon>
        <taxon>Strongyloides</taxon>
    </lineage>
</organism>
<keyword evidence="1" id="KW-0472">Membrane</keyword>
<dbReference type="Proteomes" id="UP000035680">
    <property type="component" value="Unassembled WGS sequence"/>
</dbReference>
<reference evidence="3" key="2">
    <citation type="submission" date="2015-08" db="UniProtKB">
        <authorList>
            <consortium name="WormBaseParasite"/>
        </authorList>
    </citation>
    <scope>IDENTIFICATION</scope>
</reference>
<protein>
    <submittedName>
        <fullName evidence="3">Exported protein</fullName>
    </submittedName>
</protein>
<dbReference type="WBParaSite" id="SVE_0547600.1">
    <property type="protein sequence ID" value="SVE_0547600.1"/>
    <property type="gene ID" value="SVE_0547600"/>
</dbReference>
<evidence type="ECO:0000256" key="1">
    <source>
        <dbReference type="SAM" id="Phobius"/>
    </source>
</evidence>
<name>A0A0K0F9H5_STRVS</name>
<feature type="transmembrane region" description="Helical" evidence="1">
    <location>
        <begin position="6"/>
        <end position="23"/>
    </location>
</feature>
<feature type="transmembrane region" description="Helical" evidence="1">
    <location>
        <begin position="404"/>
        <end position="429"/>
    </location>
</feature>
<reference evidence="2" key="1">
    <citation type="submission" date="2014-07" db="EMBL/GenBank/DDBJ databases">
        <authorList>
            <person name="Martin A.A"/>
            <person name="De Silva N."/>
        </authorList>
    </citation>
    <scope>NUCLEOTIDE SEQUENCE</scope>
</reference>
<keyword evidence="1" id="KW-0812">Transmembrane</keyword>
<evidence type="ECO:0000313" key="2">
    <source>
        <dbReference type="Proteomes" id="UP000035680"/>
    </source>
</evidence>
<accession>A0A0K0F9H5</accession>
<proteinExistence type="predicted"/>